<gene>
    <name evidence="4" type="ORF">V0U35_05200</name>
</gene>
<dbReference type="InterPro" id="IPR014905">
    <property type="entry name" value="HIRAN"/>
</dbReference>
<feature type="domain" description="HIRAN" evidence="3">
    <location>
        <begin position="162"/>
        <end position="222"/>
    </location>
</feature>
<keyword evidence="5" id="KW-1185">Reference proteome</keyword>
<evidence type="ECO:0000259" key="3">
    <source>
        <dbReference type="Pfam" id="PF08797"/>
    </source>
</evidence>
<evidence type="ECO:0000256" key="1">
    <source>
        <dbReference type="ARBA" id="ARBA00022723"/>
    </source>
</evidence>
<evidence type="ECO:0000256" key="2">
    <source>
        <dbReference type="ARBA" id="ARBA00022801"/>
    </source>
</evidence>
<dbReference type="RefSeq" id="WP_330195611.1">
    <property type="nucleotide sequence ID" value="NZ_JAZDRO010000002.1"/>
</dbReference>
<name>A0ABU7LYI4_9PROT</name>
<sequence>MNDIKNVIDWDSLKLVWQSADPKHRSHYHVATITREAAGVKLKYEAESDDFREASKHGFIGYPAFDFKKSQVYTTGVVNTFARRLPPKERDDYWKYLESFKLPATRQYSTMTLLGYSSGRLPSDGFSFVPVIRAQDAPFELMLEVVGYRHSAATNMSAERFIGAHIEFRKDDKNRYDPNAVRVQAAGTHIGYVNRTMAMMIRELMDNDRIQLNGSIVRVNGTSARPRPYIFLSAKRTITDQKFKTNGVDSNAA</sequence>
<dbReference type="Gene3D" id="3.30.70.2330">
    <property type="match status" value="1"/>
</dbReference>
<evidence type="ECO:0000313" key="5">
    <source>
        <dbReference type="Proteomes" id="UP001310692"/>
    </source>
</evidence>
<protein>
    <submittedName>
        <fullName evidence="4">HIRAN domain-containing protein</fullName>
    </submittedName>
</protein>
<keyword evidence="2" id="KW-0378">Hydrolase</keyword>
<proteinExistence type="predicted"/>
<dbReference type="Proteomes" id="UP001310692">
    <property type="component" value="Unassembled WGS sequence"/>
</dbReference>
<accession>A0ABU7LYI4</accession>
<evidence type="ECO:0000313" key="4">
    <source>
        <dbReference type="EMBL" id="MEE2566070.1"/>
    </source>
</evidence>
<reference evidence="4 5" key="1">
    <citation type="submission" date="2024-01" db="EMBL/GenBank/DDBJ databases">
        <title>Hyphobacterium bacterium isolated from marine sediment.</title>
        <authorList>
            <person name="Zhao S."/>
        </authorList>
    </citation>
    <scope>NUCLEOTIDE SEQUENCE [LARGE SCALE GENOMIC DNA]</scope>
    <source>
        <strain evidence="4 5">Y60-23</strain>
    </source>
</reference>
<dbReference type="Pfam" id="PF08797">
    <property type="entry name" value="HIRAN"/>
    <property type="match status" value="1"/>
</dbReference>
<comment type="caution">
    <text evidence="4">The sequence shown here is derived from an EMBL/GenBank/DDBJ whole genome shotgun (WGS) entry which is preliminary data.</text>
</comment>
<dbReference type="EMBL" id="JAZDRO010000002">
    <property type="protein sequence ID" value="MEE2566070.1"/>
    <property type="molecule type" value="Genomic_DNA"/>
</dbReference>
<keyword evidence="1" id="KW-0479">Metal-binding</keyword>
<organism evidence="4 5">
    <name type="scientific">Hyphobacterium marinum</name>
    <dbReference type="NCBI Taxonomy" id="3116574"/>
    <lineage>
        <taxon>Bacteria</taxon>
        <taxon>Pseudomonadati</taxon>
        <taxon>Pseudomonadota</taxon>
        <taxon>Alphaproteobacteria</taxon>
        <taxon>Maricaulales</taxon>
        <taxon>Maricaulaceae</taxon>
        <taxon>Hyphobacterium</taxon>
    </lineage>
</organism>